<name>A0AAI8XNP4_MYCME</name>
<dbReference type="InterPro" id="IPR002347">
    <property type="entry name" value="SDR_fam"/>
</dbReference>
<evidence type="ECO:0000313" key="4">
    <source>
        <dbReference type="EMBL" id="BDY29008.1"/>
    </source>
</evidence>
<keyword evidence="5" id="KW-1185">Reference proteome</keyword>
<dbReference type="RefSeq" id="WP_036433117.1">
    <property type="nucleotide sequence ID" value="NZ_AP022567.1"/>
</dbReference>
<sequence length="247" mass="25967">MPSYASPRIALVTGASRGIGAEVARHLAHPETHVIVNYREKTDHANSVADAIRDAGGSASTAAADICDEAAVAAMIDDIGQRFGRLDTLVLNAAGGLVHGADSASAMRVNRAAQRRLAQLALELMPTGGHIVFVTSHQAHFYPNKAVPKGCAPLAASKRAGETTLQAMRSEFHRHGIHFTVVSGEMIDETFTPRWAQQREPAHARHSYAPLPTISEFAAAVATAATAPSPAGIVYVGGPDCLHRTSA</sequence>
<proteinExistence type="inferred from homology"/>
<dbReference type="EMBL" id="AP027452">
    <property type="protein sequence ID" value="BDY29008.1"/>
    <property type="molecule type" value="Genomic_DNA"/>
</dbReference>
<gene>
    <name evidence="4" type="ORF">hbim_02944</name>
    <name evidence="3" type="ORF">MMAGJ_15920</name>
</gene>
<reference evidence="4" key="3">
    <citation type="submission" date="2023-03" db="EMBL/GenBank/DDBJ databases">
        <title>Draft genome sequence of a Mycolicibacterium mageritense strain H4_3_1 isolated from a hybrid biological-inorganic system reactor.</title>
        <authorList>
            <person name="Feng X."/>
            <person name="Kazama D."/>
            <person name="Sato K."/>
            <person name="Kobayashi H."/>
        </authorList>
    </citation>
    <scope>NUCLEOTIDE SEQUENCE</scope>
    <source>
        <strain evidence="4">H4_3_1</strain>
    </source>
</reference>
<reference evidence="3 5" key="1">
    <citation type="journal article" date="2019" name="Emerg. Microbes Infect.">
        <title>Comprehensive subspecies identification of 175 nontuberculous mycobacteria species based on 7547 genomic profiles.</title>
        <authorList>
            <person name="Matsumoto Y."/>
            <person name="Kinjo T."/>
            <person name="Motooka D."/>
            <person name="Nabeya D."/>
            <person name="Jung N."/>
            <person name="Uechi K."/>
            <person name="Horii T."/>
            <person name="Iida T."/>
            <person name="Fujita J."/>
            <person name="Nakamura S."/>
        </authorList>
    </citation>
    <scope>NUCLEOTIDE SEQUENCE [LARGE SCALE GENOMIC DNA]</scope>
    <source>
        <strain evidence="3 5">JCM 12375</strain>
    </source>
</reference>
<dbReference type="SUPFAM" id="SSF51735">
    <property type="entry name" value="NAD(P)-binding Rossmann-fold domains"/>
    <property type="match status" value="1"/>
</dbReference>
<dbReference type="PANTHER" id="PTHR43391:SF94">
    <property type="entry name" value="OXIDOREDUCTASE-RELATED"/>
    <property type="match status" value="1"/>
</dbReference>
<evidence type="ECO:0000256" key="2">
    <source>
        <dbReference type="ARBA" id="ARBA00023002"/>
    </source>
</evidence>
<dbReference type="Gene3D" id="3.40.50.720">
    <property type="entry name" value="NAD(P)-binding Rossmann-like Domain"/>
    <property type="match status" value="1"/>
</dbReference>
<dbReference type="Proteomes" id="UP000465622">
    <property type="component" value="Chromosome"/>
</dbReference>
<dbReference type="EMBL" id="AP022567">
    <property type="protein sequence ID" value="BBX32310.1"/>
    <property type="molecule type" value="Genomic_DNA"/>
</dbReference>
<protein>
    <submittedName>
        <fullName evidence="3">Short chain dehydrogenase</fullName>
    </submittedName>
</protein>
<organism evidence="4 6">
    <name type="scientific">Mycolicibacterium mageritense</name>
    <name type="common">Mycobacterium mageritense</name>
    <dbReference type="NCBI Taxonomy" id="53462"/>
    <lineage>
        <taxon>Bacteria</taxon>
        <taxon>Bacillati</taxon>
        <taxon>Actinomycetota</taxon>
        <taxon>Actinomycetes</taxon>
        <taxon>Mycobacteriales</taxon>
        <taxon>Mycobacteriaceae</taxon>
        <taxon>Mycolicibacterium</taxon>
    </lineage>
</organism>
<dbReference type="PANTHER" id="PTHR43391">
    <property type="entry name" value="RETINOL DEHYDROGENASE-RELATED"/>
    <property type="match status" value="1"/>
</dbReference>
<dbReference type="Pfam" id="PF00106">
    <property type="entry name" value="adh_short"/>
    <property type="match status" value="1"/>
</dbReference>
<evidence type="ECO:0000313" key="5">
    <source>
        <dbReference type="Proteomes" id="UP000465622"/>
    </source>
</evidence>
<dbReference type="NCBIfam" id="NF005868">
    <property type="entry name" value="PRK07806.1"/>
    <property type="match status" value="1"/>
</dbReference>
<accession>A0AAI8XNP4</accession>
<dbReference type="AlphaFoldDB" id="A0AAI8XNP4"/>
<dbReference type="PRINTS" id="PR00081">
    <property type="entry name" value="GDHRDH"/>
</dbReference>
<dbReference type="InterPro" id="IPR036291">
    <property type="entry name" value="NAD(P)-bd_dom_sf"/>
</dbReference>
<evidence type="ECO:0000256" key="1">
    <source>
        <dbReference type="ARBA" id="ARBA00006484"/>
    </source>
</evidence>
<evidence type="ECO:0000313" key="3">
    <source>
        <dbReference type="EMBL" id="BBX32310.1"/>
    </source>
</evidence>
<reference evidence="3" key="2">
    <citation type="submission" date="2020-02" db="EMBL/GenBank/DDBJ databases">
        <authorList>
            <person name="Matsumoto Y."/>
            <person name="Motooka D."/>
            <person name="Nakamura S."/>
        </authorList>
    </citation>
    <scope>NUCLEOTIDE SEQUENCE</scope>
    <source>
        <strain evidence="3">JCM 12375</strain>
    </source>
</reference>
<comment type="similarity">
    <text evidence="1">Belongs to the short-chain dehydrogenases/reductases (SDR) family.</text>
</comment>
<evidence type="ECO:0000313" key="6">
    <source>
        <dbReference type="Proteomes" id="UP001241092"/>
    </source>
</evidence>
<dbReference type="GO" id="GO:0016491">
    <property type="term" value="F:oxidoreductase activity"/>
    <property type="evidence" value="ECO:0007669"/>
    <property type="project" value="UniProtKB-KW"/>
</dbReference>
<keyword evidence="2" id="KW-0560">Oxidoreductase</keyword>
<dbReference type="Proteomes" id="UP001241092">
    <property type="component" value="Chromosome"/>
</dbReference>